<dbReference type="WBParaSite" id="L893_g19005.t1">
    <property type="protein sequence ID" value="L893_g19005.t1"/>
    <property type="gene ID" value="L893_g19005"/>
</dbReference>
<protein>
    <submittedName>
        <fullName evidence="3">Uncharacterized protein</fullName>
    </submittedName>
</protein>
<sequence>MTCQRIYLSLLVSGAVNYPYRCLLTMLKSIPSARDLSPKLPSKLDRRNWNMGRVCAPFHVGESGGLKELSGCVVGSCSRRFGRWHRSTKPEPRAFHWLRLLKATRERYITADKGYRDFCLCGPVEKLPDYQSTNADQTPRSSLSLQDTVLISIAPRLHSPFQTDDPPRPPLLLQNPPISSTSLAASLSLDVSNDNAPAPGDASTRVLYEFCHDDAGRRPLGSAERRRPGRRRHAPHRLQTTYGGVAGARGGELVSADEARPHRRDDGAEREARGVDGVARRAQHDEFVDDARRRRLSRAGAHPVRVGTPDGREAAGAVPAVPRLPRLRELAAEGDEQEREDGFSGGLRDVRVAPRRRRGEARAPGRPLRPRLPADDPPGARALQHQGPEAEADVAADPAAERVRPAGHLAAGHLHAATPRRPHLHAPGAPPAPAGEPAEPGALRHAADHAAGDVAGRRVPAAAAVPARRHDPLHGGAPHRAHLYGRRPLAPLPARRRRSRGRGRERRPRRGGAAAVLYSLRRQPGLHVRRGGDPRDVQGLPGLLAAPHAQQGRLIGGLRRVPGHPPGDAGPRRAPGRAAEQLGARRPADRVREEQDGRRERRSRQLSTERPSLD</sequence>
<feature type="region of interest" description="Disordered" evidence="1">
    <location>
        <begin position="556"/>
        <end position="614"/>
    </location>
</feature>
<dbReference type="AlphaFoldDB" id="A0A1I7YR78"/>
<feature type="region of interest" description="Disordered" evidence="1">
    <location>
        <begin position="332"/>
        <end position="398"/>
    </location>
</feature>
<dbReference type="Proteomes" id="UP000095287">
    <property type="component" value="Unplaced"/>
</dbReference>
<feature type="compositionally biased region" description="Basic and acidic residues" evidence="1">
    <location>
        <begin position="257"/>
        <end position="276"/>
    </location>
</feature>
<feature type="compositionally biased region" description="Basic and acidic residues" evidence="1">
    <location>
        <begin position="586"/>
        <end position="599"/>
    </location>
</feature>
<feature type="compositionally biased region" description="Basic residues" evidence="1">
    <location>
        <begin position="494"/>
        <end position="510"/>
    </location>
</feature>
<proteinExistence type="predicted"/>
<feature type="compositionally biased region" description="Low complexity" evidence="1">
    <location>
        <begin position="566"/>
        <end position="579"/>
    </location>
</feature>
<feature type="region of interest" description="Disordered" evidence="1">
    <location>
        <begin position="419"/>
        <end position="444"/>
    </location>
</feature>
<feature type="compositionally biased region" description="Polar residues" evidence="1">
    <location>
        <begin position="605"/>
        <end position="614"/>
    </location>
</feature>
<keyword evidence="2" id="KW-1185">Reference proteome</keyword>
<accession>A0A1I7YR78</accession>
<evidence type="ECO:0000256" key="1">
    <source>
        <dbReference type="SAM" id="MobiDB-lite"/>
    </source>
</evidence>
<organism evidence="2 3">
    <name type="scientific">Steinernema glaseri</name>
    <dbReference type="NCBI Taxonomy" id="37863"/>
    <lineage>
        <taxon>Eukaryota</taxon>
        <taxon>Metazoa</taxon>
        <taxon>Ecdysozoa</taxon>
        <taxon>Nematoda</taxon>
        <taxon>Chromadorea</taxon>
        <taxon>Rhabditida</taxon>
        <taxon>Tylenchina</taxon>
        <taxon>Panagrolaimomorpha</taxon>
        <taxon>Strongyloidoidea</taxon>
        <taxon>Steinernematidae</taxon>
        <taxon>Steinernema</taxon>
    </lineage>
</organism>
<feature type="region of interest" description="Disordered" evidence="1">
    <location>
        <begin position="522"/>
        <end position="541"/>
    </location>
</feature>
<feature type="region of interest" description="Disordered" evidence="1">
    <location>
        <begin position="158"/>
        <end position="177"/>
    </location>
</feature>
<name>A0A1I7YR78_9BILA</name>
<feature type="region of interest" description="Disordered" evidence="1">
    <location>
        <begin position="298"/>
        <end position="319"/>
    </location>
</feature>
<evidence type="ECO:0000313" key="3">
    <source>
        <dbReference type="WBParaSite" id="L893_g19005.t1"/>
    </source>
</evidence>
<evidence type="ECO:0000313" key="2">
    <source>
        <dbReference type="Proteomes" id="UP000095287"/>
    </source>
</evidence>
<feature type="region of interest" description="Disordered" evidence="1">
    <location>
        <begin position="217"/>
        <end position="276"/>
    </location>
</feature>
<feature type="compositionally biased region" description="Low complexity" evidence="1">
    <location>
        <begin position="435"/>
        <end position="444"/>
    </location>
</feature>
<feature type="region of interest" description="Disordered" evidence="1">
    <location>
        <begin position="469"/>
        <end position="517"/>
    </location>
</feature>
<feature type="compositionally biased region" description="Basic residues" evidence="1">
    <location>
        <begin position="227"/>
        <end position="236"/>
    </location>
</feature>
<reference evidence="3" key="1">
    <citation type="submission" date="2016-11" db="UniProtKB">
        <authorList>
            <consortium name="WormBaseParasite"/>
        </authorList>
    </citation>
    <scope>IDENTIFICATION</scope>
</reference>